<name>A0A1G2B478_9BACT</name>
<dbReference type="SUPFAM" id="SSF109854">
    <property type="entry name" value="DinB/YfiT-like putative metalloenzymes"/>
    <property type="match status" value="1"/>
</dbReference>
<evidence type="ECO:0008006" key="3">
    <source>
        <dbReference type="Google" id="ProtNLM"/>
    </source>
</evidence>
<organism evidence="1 2">
    <name type="scientific">Candidatus Kerfeldbacteria bacterium RIFCSPLOWO2_01_FULL_48_11</name>
    <dbReference type="NCBI Taxonomy" id="1798543"/>
    <lineage>
        <taxon>Bacteria</taxon>
        <taxon>Candidatus Kerfeldiibacteriota</taxon>
    </lineage>
</organism>
<dbReference type="AlphaFoldDB" id="A0A1G2B478"/>
<protein>
    <recommendedName>
        <fullName evidence="3">DinB-like domain-containing protein</fullName>
    </recommendedName>
</protein>
<comment type="caution">
    <text evidence="1">The sequence shown here is derived from an EMBL/GenBank/DDBJ whole genome shotgun (WGS) entry which is preliminary data.</text>
</comment>
<evidence type="ECO:0000313" key="2">
    <source>
        <dbReference type="Proteomes" id="UP000179164"/>
    </source>
</evidence>
<dbReference type="Proteomes" id="UP000179164">
    <property type="component" value="Unassembled WGS sequence"/>
</dbReference>
<evidence type="ECO:0000313" key="1">
    <source>
        <dbReference type="EMBL" id="OGY83992.1"/>
    </source>
</evidence>
<dbReference type="EMBL" id="MHKE01000012">
    <property type="protein sequence ID" value="OGY83992.1"/>
    <property type="molecule type" value="Genomic_DNA"/>
</dbReference>
<dbReference type="InterPro" id="IPR034660">
    <property type="entry name" value="DinB/YfiT-like"/>
</dbReference>
<gene>
    <name evidence="1" type="ORF">A2898_01830</name>
</gene>
<proteinExistence type="predicted"/>
<reference evidence="1 2" key="1">
    <citation type="journal article" date="2016" name="Nat. Commun.">
        <title>Thousands of microbial genomes shed light on interconnected biogeochemical processes in an aquifer system.</title>
        <authorList>
            <person name="Anantharaman K."/>
            <person name="Brown C.T."/>
            <person name="Hug L.A."/>
            <person name="Sharon I."/>
            <person name="Castelle C.J."/>
            <person name="Probst A.J."/>
            <person name="Thomas B.C."/>
            <person name="Singh A."/>
            <person name="Wilkins M.J."/>
            <person name="Karaoz U."/>
            <person name="Brodie E.L."/>
            <person name="Williams K.H."/>
            <person name="Hubbard S.S."/>
            <person name="Banfield J.F."/>
        </authorList>
    </citation>
    <scope>NUCLEOTIDE SEQUENCE [LARGE SCALE GENOMIC DNA]</scope>
</reference>
<accession>A0A1G2B478</accession>
<sequence>MVRHSSVTGLFFLGFIVDRASEPHYTWINTQKDSNAVSTHNGGGSMYREQLIELVDLMFASVDQALAALERIPGSFWRTQPDTFFGPGEQLVHVCQSAGFAARFISTQAAGQEFPLMEPFASAAMNRSRLAKLNLEGARGQFNEICVDIDTFRVWVHASLQRTREKIAAIPEEQYGVQVSHPLVVMKGIAHSVLIRLILINGGHHIGQFNQLVKAAGYVHEAVFPVIFGEFLEEE</sequence>